<evidence type="ECO:0000256" key="3">
    <source>
        <dbReference type="ARBA" id="ARBA00022980"/>
    </source>
</evidence>
<keyword evidence="3" id="KW-0689">Ribosomal protein</keyword>
<dbReference type="GO" id="GO:0031054">
    <property type="term" value="P:pre-miRNA processing"/>
    <property type="evidence" value="ECO:0007669"/>
    <property type="project" value="TreeGrafter"/>
</dbReference>
<dbReference type="InterPro" id="IPR036389">
    <property type="entry name" value="RNase_III_sf"/>
</dbReference>
<dbReference type="GO" id="GO:0003735">
    <property type="term" value="F:structural constituent of ribosome"/>
    <property type="evidence" value="ECO:0007669"/>
    <property type="project" value="InterPro"/>
</dbReference>
<dbReference type="PROSITE" id="PS00517">
    <property type="entry name" value="RNASE_3_1"/>
    <property type="match status" value="1"/>
</dbReference>
<dbReference type="GO" id="GO:0070578">
    <property type="term" value="C:RISC-loading complex"/>
    <property type="evidence" value="ECO:0007669"/>
    <property type="project" value="TreeGrafter"/>
</dbReference>
<feature type="domain" description="RNase III" evidence="5">
    <location>
        <begin position="519"/>
        <end position="716"/>
    </location>
</feature>
<dbReference type="SUPFAM" id="SSF57829">
    <property type="entry name" value="Zn-binding ribosomal proteins"/>
    <property type="match status" value="1"/>
</dbReference>
<feature type="domain" description="RNase III" evidence="5">
    <location>
        <begin position="770"/>
        <end position="908"/>
    </location>
</feature>
<accession>A0A3M6VEU1</accession>
<dbReference type="PANTHER" id="PTHR14950:SF37">
    <property type="entry name" value="ENDORIBONUCLEASE DICER"/>
    <property type="match status" value="1"/>
</dbReference>
<dbReference type="STRING" id="542832.A0A3M6VEU1"/>
<dbReference type="CDD" id="cd00593">
    <property type="entry name" value="RIBOc"/>
    <property type="match status" value="2"/>
</dbReference>
<dbReference type="GO" id="GO:0015934">
    <property type="term" value="C:large ribosomal subunit"/>
    <property type="evidence" value="ECO:0007669"/>
    <property type="project" value="InterPro"/>
</dbReference>
<dbReference type="SUPFAM" id="SSF69065">
    <property type="entry name" value="RNase III domain-like"/>
    <property type="match status" value="2"/>
</dbReference>
<keyword evidence="7" id="KW-1185">Reference proteome</keyword>
<comment type="similarity">
    <text evidence="1">Belongs to the bacterial ribosomal protein bL32 family.</text>
</comment>
<keyword evidence="4" id="KW-0687">Ribonucleoprotein</keyword>
<dbReference type="SMART" id="SM00535">
    <property type="entry name" value="RIBOc"/>
    <property type="match status" value="2"/>
</dbReference>
<dbReference type="GO" id="GO:0004530">
    <property type="term" value="F:deoxyribonuclease I activity"/>
    <property type="evidence" value="ECO:0007669"/>
    <property type="project" value="TreeGrafter"/>
</dbReference>
<dbReference type="PROSITE" id="PS50142">
    <property type="entry name" value="RNASE_3_2"/>
    <property type="match status" value="2"/>
</dbReference>
<dbReference type="GO" id="GO:0005737">
    <property type="term" value="C:cytoplasm"/>
    <property type="evidence" value="ECO:0007669"/>
    <property type="project" value="TreeGrafter"/>
</dbReference>
<evidence type="ECO:0000256" key="1">
    <source>
        <dbReference type="ARBA" id="ARBA00008560"/>
    </source>
</evidence>
<evidence type="ECO:0000259" key="5">
    <source>
        <dbReference type="PROSITE" id="PS50142"/>
    </source>
</evidence>
<evidence type="ECO:0000256" key="2">
    <source>
        <dbReference type="ARBA" id="ARBA00022801"/>
    </source>
</evidence>
<name>A0A3M6VEU1_9STRA</name>
<dbReference type="GO" id="GO:0006412">
    <property type="term" value="P:translation"/>
    <property type="evidence" value="ECO:0007669"/>
    <property type="project" value="InterPro"/>
</dbReference>
<dbReference type="GO" id="GO:0004525">
    <property type="term" value="F:ribonuclease III activity"/>
    <property type="evidence" value="ECO:0007669"/>
    <property type="project" value="InterPro"/>
</dbReference>
<keyword evidence="2" id="KW-0378">Hydrolase</keyword>
<gene>
    <name evidence="6" type="ORF">DD238_004392</name>
</gene>
<dbReference type="Pfam" id="PF01783">
    <property type="entry name" value="Ribosomal_L32p"/>
    <property type="match status" value="1"/>
</dbReference>
<dbReference type="NCBIfam" id="TIGR01031">
    <property type="entry name" value="rpmF_bact"/>
    <property type="match status" value="1"/>
</dbReference>
<dbReference type="AlphaFoldDB" id="A0A3M6VEU1"/>
<dbReference type="Pfam" id="PF00636">
    <property type="entry name" value="Ribonuclease_3"/>
    <property type="match status" value="1"/>
</dbReference>
<proteinExistence type="inferred from homology"/>
<dbReference type="PANTHER" id="PTHR14950">
    <property type="entry name" value="DICER-RELATED"/>
    <property type="match status" value="1"/>
</dbReference>
<dbReference type="InterPro" id="IPR000999">
    <property type="entry name" value="RNase_III_dom"/>
</dbReference>
<dbReference type="Proteomes" id="UP000282087">
    <property type="component" value="Unassembled WGS sequence"/>
</dbReference>
<evidence type="ECO:0000313" key="6">
    <source>
        <dbReference type="EMBL" id="RMX65169.1"/>
    </source>
</evidence>
<dbReference type="InterPro" id="IPR011332">
    <property type="entry name" value="Ribosomal_zn-bd"/>
</dbReference>
<dbReference type="GO" id="GO:0005634">
    <property type="term" value="C:nucleus"/>
    <property type="evidence" value="ECO:0007669"/>
    <property type="project" value="TreeGrafter"/>
</dbReference>
<organism evidence="6 7">
    <name type="scientific">Peronospora effusa</name>
    <dbReference type="NCBI Taxonomy" id="542832"/>
    <lineage>
        <taxon>Eukaryota</taxon>
        <taxon>Sar</taxon>
        <taxon>Stramenopiles</taxon>
        <taxon>Oomycota</taxon>
        <taxon>Peronosporomycetes</taxon>
        <taxon>Peronosporales</taxon>
        <taxon>Peronosporaceae</taxon>
        <taxon>Peronospora</taxon>
    </lineage>
</organism>
<evidence type="ECO:0000256" key="4">
    <source>
        <dbReference type="ARBA" id="ARBA00023274"/>
    </source>
</evidence>
<protein>
    <recommendedName>
        <fullName evidence="5">RNase III domain-containing protein</fullName>
    </recommendedName>
</protein>
<comment type="caution">
    <text evidence="6">The sequence shown here is derived from an EMBL/GenBank/DDBJ whole genome shotgun (WGS) entry which is preliminary data.</text>
</comment>
<dbReference type="GO" id="GO:0030422">
    <property type="term" value="P:siRNA processing"/>
    <property type="evidence" value="ECO:0007669"/>
    <property type="project" value="TreeGrafter"/>
</dbReference>
<dbReference type="EMBL" id="QLLG01000263">
    <property type="protein sequence ID" value="RMX65169.1"/>
    <property type="molecule type" value="Genomic_DNA"/>
</dbReference>
<dbReference type="VEuPathDB" id="FungiDB:DD237_004789"/>
<dbReference type="InterPro" id="IPR002677">
    <property type="entry name" value="Ribosomal_bL32"/>
</dbReference>
<dbReference type="Pfam" id="PF14622">
    <property type="entry name" value="Ribonucleas_3_3"/>
    <property type="match status" value="1"/>
</dbReference>
<dbReference type="Gene3D" id="1.10.1520.10">
    <property type="entry name" value="Ribonuclease III domain"/>
    <property type="match status" value="2"/>
</dbReference>
<sequence>MAAVLVRNAMHHAVAFLQRKIFSTSPTPALILAPLMLNGASSALSSNPLMDAIWLAAPKSKVTPSRKRIRNNHLSKRLKNIVHFQDCPLCNEKKLRHRLCMSCFKKGKYFHLRFAVMDDVSIGLEMEHENASFLDASVSTTVAEEVSLPDPTLTRASVNSSRLKSSPVATPPIAFAVNAADDHLRVSYRCKATKCFRLQWESEMNPRCKRQTTIVIKDAVYIFDGFYLLCHSNPPEVPRFEYSRGGVMCKIHFVQEELPSSVRGATSNEMDTDGNEQAHRSFCDSLFLLQRYVFQQLLGIQPAHLFGTVFTDLDHATGDVSEICGDYHLVPRFIAVHEKPLLHVEDLHSPNRVGYAVGRLLSVQKILEYLETSAKFTVRDFFMQFDHRQLIGCIVSTRINGKPSVFRIDELLMDEVDGIEDGKLPVENRGVVTKDGRYLVHAIAHHSQGACNYDGAKSKKRTRKWQEQGQFLQLSPEVEPLSETMLPAECHLTGIRTDLFEVGSAMPMVLKYVRHFELLTSFEKTVGIKFKDKALLRQAFTHGSYIDVGMQNVNTVEATRSRVRLGHVFENVASLKRSRSVLLNGDSLLSAKVPGNNAAQLRQVAEKHLSGDFKEEFHSRYLCPYERLEFLGDAVLGFLVASSAFLKLPNADEGFLHQTRVDIVNNSNLGKMAKTANFESLLLSAFDLAKLNEELKAKITADCFEALLGALFKDQGIASCRALLGTLMDLHDPELRELCYLSTEELIEEAKAFVEKDRSAIKKWSKYTHTRLLHRRFGARSGVEIANTHLWLHAFTHASFQKPQIDDDEFIGHDPSYERIEFLGDAVLQLLSSEFLVDAFPYHQEHLLTQVRSSLVKNTKLAIVARKAGYEEFIRLGNEVKKNGNLYVEDVLADVFEATLGAVYLENPGDLQKARSILDQLLFPRLTEAIRRRQWMNPRKVFMYYITQWGNSSSRRVPCQFKNIKVPGIATEAGVLVPKCKDGDAASKSSKRKKTNSNAPPGHAVALYVNNFQVARAVGRTIAAAQDAACKKALTLYGVKLYDD</sequence>
<evidence type="ECO:0000313" key="7">
    <source>
        <dbReference type="Proteomes" id="UP000282087"/>
    </source>
</evidence>
<reference evidence="6 7" key="1">
    <citation type="submission" date="2018-06" db="EMBL/GenBank/DDBJ databases">
        <title>Comparative genomics of downy mildews reveals potential adaptations to biotrophy.</title>
        <authorList>
            <person name="Fletcher K."/>
            <person name="Klosterman S.J."/>
            <person name="Derevnina L."/>
            <person name="Martin F."/>
            <person name="Koike S."/>
            <person name="Reyes Chin-Wo S."/>
            <person name="Mou B."/>
            <person name="Michelmore R."/>
        </authorList>
    </citation>
    <scope>NUCLEOTIDE SEQUENCE [LARGE SCALE GENOMIC DNA]</scope>
    <source>
        <strain evidence="6 7">R14</strain>
    </source>
</reference>
<dbReference type="GO" id="GO:0003723">
    <property type="term" value="F:RNA binding"/>
    <property type="evidence" value="ECO:0007669"/>
    <property type="project" value="TreeGrafter"/>
</dbReference>